<evidence type="ECO:0000313" key="1">
    <source>
        <dbReference type="EMBL" id="MFD1398233.1"/>
    </source>
</evidence>
<gene>
    <name evidence="1" type="ORF">ACFQ41_02800</name>
</gene>
<name>A0ABW4BEC7_9LACO</name>
<protein>
    <submittedName>
        <fullName evidence="1">Uncharacterized protein</fullName>
    </submittedName>
</protein>
<dbReference type="EMBL" id="JBHTOA010000016">
    <property type="protein sequence ID" value="MFD1398233.1"/>
    <property type="molecule type" value="Genomic_DNA"/>
</dbReference>
<comment type="caution">
    <text evidence="1">The sequence shown here is derived from an EMBL/GenBank/DDBJ whole genome shotgun (WGS) entry which is preliminary data.</text>
</comment>
<organism evidence="1 2">
    <name type="scientific">Lacticaseibacillus suilingensis</name>
    <dbReference type="NCBI Taxonomy" id="2799577"/>
    <lineage>
        <taxon>Bacteria</taxon>
        <taxon>Bacillati</taxon>
        <taxon>Bacillota</taxon>
        <taxon>Bacilli</taxon>
        <taxon>Lactobacillales</taxon>
        <taxon>Lactobacillaceae</taxon>
        <taxon>Lacticaseibacillus</taxon>
    </lineage>
</organism>
<proteinExistence type="predicted"/>
<dbReference type="RefSeq" id="WP_204117901.1">
    <property type="nucleotide sequence ID" value="NZ_BOLV01000001.1"/>
</dbReference>
<evidence type="ECO:0000313" key="2">
    <source>
        <dbReference type="Proteomes" id="UP001597199"/>
    </source>
</evidence>
<sequence length="64" mass="7187">MSLKMLKWSLRALIVLTVILLFTNAAAIGIGLMAVDLIVGGLYLMHKSACDRRQMHHLSLMHRL</sequence>
<accession>A0ABW4BEC7</accession>
<dbReference type="Proteomes" id="UP001597199">
    <property type="component" value="Unassembled WGS sequence"/>
</dbReference>
<reference evidence="2" key="1">
    <citation type="journal article" date="2019" name="Int. J. Syst. Evol. Microbiol.">
        <title>The Global Catalogue of Microorganisms (GCM) 10K type strain sequencing project: providing services to taxonomists for standard genome sequencing and annotation.</title>
        <authorList>
            <consortium name="The Broad Institute Genomics Platform"/>
            <consortium name="The Broad Institute Genome Sequencing Center for Infectious Disease"/>
            <person name="Wu L."/>
            <person name="Ma J."/>
        </authorList>
    </citation>
    <scope>NUCLEOTIDE SEQUENCE [LARGE SCALE GENOMIC DNA]</scope>
    <source>
        <strain evidence="2">CCM 9110</strain>
    </source>
</reference>
<keyword evidence="2" id="KW-1185">Reference proteome</keyword>